<evidence type="ECO:0000256" key="1">
    <source>
        <dbReference type="SAM" id="Phobius"/>
    </source>
</evidence>
<organism evidence="2 3">
    <name type="scientific">Flavobacterium magnum</name>
    <dbReference type="NCBI Taxonomy" id="2162713"/>
    <lineage>
        <taxon>Bacteria</taxon>
        <taxon>Pseudomonadati</taxon>
        <taxon>Bacteroidota</taxon>
        <taxon>Flavobacteriia</taxon>
        <taxon>Flavobacteriales</taxon>
        <taxon>Flavobacteriaceae</taxon>
        <taxon>Flavobacterium</taxon>
    </lineage>
</organism>
<dbReference type="Proteomes" id="UP000244193">
    <property type="component" value="Chromosome"/>
</dbReference>
<feature type="transmembrane region" description="Helical" evidence="1">
    <location>
        <begin position="12"/>
        <end position="34"/>
    </location>
</feature>
<keyword evidence="1" id="KW-0812">Transmembrane</keyword>
<dbReference type="KEGG" id="fmg:HYN48_14150"/>
<dbReference type="AlphaFoldDB" id="A0A2S0RK93"/>
<keyword evidence="1" id="KW-1133">Transmembrane helix</keyword>
<dbReference type="EMBL" id="CP028811">
    <property type="protein sequence ID" value="AWA31142.1"/>
    <property type="molecule type" value="Genomic_DNA"/>
</dbReference>
<evidence type="ECO:0000313" key="3">
    <source>
        <dbReference type="Proteomes" id="UP000244193"/>
    </source>
</evidence>
<feature type="transmembrane region" description="Helical" evidence="1">
    <location>
        <begin position="40"/>
        <end position="62"/>
    </location>
</feature>
<dbReference type="RefSeq" id="WP_108372844.1">
    <property type="nucleotide sequence ID" value="NZ_CP028811.1"/>
</dbReference>
<keyword evidence="1" id="KW-0472">Membrane</keyword>
<evidence type="ECO:0000313" key="2">
    <source>
        <dbReference type="EMBL" id="AWA31142.1"/>
    </source>
</evidence>
<dbReference type="OrthoDB" id="1450000at2"/>
<protein>
    <submittedName>
        <fullName evidence="2">Uncharacterized protein</fullName>
    </submittedName>
</protein>
<proteinExistence type="predicted"/>
<keyword evidence="3" id="KW-1185">Reference proteome</keyword>
<accession>A0A2S0RK93</accession>
<sequence>MRKFKNLMQQYFKLTPVFVISIFIIVIGIPYGIFGLSQTGGSSLGGVLILCAVAISALVLFFDRLLVSTISSKKLSIAEFIILVVITFFYFYSERKIEIKIDSKTSYFVLIENNGNFVDSNLKYKFPFDKILNTKKKHAVINSISKNYQRINLDIDKSWGSLVMRPEKMQNINIQFYSFGDIDFSQNNIDSLVIKEINLLERK</sequence>
<feature type="transmembrane region" description="Helical" evidence="1">
    <location>
        <begin position="74"/>
        <end position="92"/>
    </location>
</feature>
<name>A0A2S0RK93_9FLAO</name>
<reference evidence="2 3" key="1">
    <citation type="submission" date="2018-04" db="EMBL/GenBank/DDBJ databases">
        <title>Genome sequencing of Flavobacterium sp. HYN0048.</title>
        <authorList>
            <person name="Yi H."/>
            <person name="Baek C."/>
        </authorList>
    </citation>
    <scope>NUCLEOTIDE SEQUENCE [LARGE SCALE GENOMIC DNA]</scope>
    <source>
        <strain evidence="2 3">HYN0048</strain>
    </source>
</reference>
<gene>
    <name evidence="2" type="ORF">HYN48_14150</name>
</gene>